<evidence type="ECO:0000313" key="2">
    <source>
        <dbReference type="EMBL" id="KAG0151523.1"/>
    </source>
</evidence>
<gene>
    <name evidence="2" type="ORF">CROQUDRAFT_650930</name>
</gene>
<keyword evidence="3" id="KW-1185">Reference proteome</keyword>
<reference evidence="2" key="1">
    <citation type="submission" date="2013-11" db="EMBL/GenBank/DDBJ databases">
        <title>Genome sequence of the fusiform rust pathogen reveals effectors for host alternation and coevolution with pine.</title>
        <authorList>
            <consortium name="DOE Joint Genome Institute"/>
            <person name="Smith K."/>
            <person name="Pendleton A."/>
            <person name="Kubisiak T."/>
            <person name="Anderson C."/>
            <person name="Salamov A."/>
            <person name="Aerts A."/>
            <person name="Riley R."/>
            <person name="Clum A."/>
            <person name="Lindquist E."/>
            <person name="Ence D."/>
            <person name="Campbell M."/>
            <person name="Kronenberg Z."/>
            <person name="Feau N."/>
            <person name="Dhillon B."/>
            <person name="Hamelin R."/>
            <person name="Burleigh J."/>
            <person name="Smith J."/>
            <person name="Yandell M."/>
            <person name="Nelson C."/>
            <person name="Grigoriev I."/>
            <person name="Davis J."/>
        </authorList>
    </citation>
    <scope>NUCLEOTIDE SEQUENCE</scope>
    <source>
        <strain evidence="2">G11</strain>
    </source>
</reference>
<dbReference type="AlphaFoldDB" id="A0A9P6TI77"/>
<keyword evidence="1" id="KW-1133">Transmembrane helix</keyword>
<protein>
    <submittedName>
        <fullName evidence="2">Uncharacterized protein</fullName>
    </submittedName>
</protein>
<sequence>MSHMGNAISHRMSPYDEENMLLVFMQSCCIGFWFKYWNCLKQCLGKKKCVRFKPISLPIHQPVSPHSSLVILLSDRFNPFNSSLSSSIPLTQPCPALSHPFNC</sequence>
<comment type="caution">
    <text evidence="2">The sequence shown here is derived from an EMBL/GenBank/DDBJ whole genome shotgun (WGS) entry which is preliminary data.</text>
</comment>
<dbReference type="Proteomes" id="UP000886653">
    <property type="component" value="Unassembled WGS sequence"/>
</dbReference>
<keyword evidence="1" id="KW-0812">Transmembrane</keyword>
<accession>A0A9P6TI77</accession>
<feature type="transmembrane region" description="Helical" evidence="1">
    <location>
        <begin position="20"/>
        <end position="38"/>
    </location>
</feature>
<evidence type="ECO:0000256" key="1">
    <source>
        <dbReference type="SAM" id="Phobius"/>
    </source>
</evidence>
<evidence type="ECO:0000313" key="3">
    <source>
        <dbReference type="Proteomes" id="UP000886653"/>
    </source>
</evidence>
<dbReference type="EMBL" id="MU167212">
    <property type="protein sequence ID" value="KAG0151523.1"/>
    <property type="molecule type" value="Genomic_DNA"/>
</dbReference>
<organism evidence="2 3">
    <name type="scientific">Cronartium quercuum f. sp. fusiforme G11</name>
    <dbReference type="NCBI Taxonomy" id="708437"/>
    <lineage>
        <taxon>Eukaryota</taxon>
        <taxon>Fungi</taxon>
        <taxon>Dikarya</taxon>
        <taxon>Basidiomycota</taxon>
        <taxon>Pucciniomycotina</taxon>
        <taxon>Pucciniomycetes</taxon>
        <taxon>Pucciniales</taxon>
        <taxon>Coleosporiaceae</taxon>
        <taxon>Cronartium</taxon>
    </lineage>
</organism>
<name>A0A9P6TI77_9BASI</name>
<keyword evidence="1" id="KW-0472">Membrane</keyword>
<proteinExistence type="predicted"/>